<accession>A0A6M7TXT8</accession>
<proteinExistence type="predicted"/>
<evidence type="ECO:0000313" key="1">
    <source>
        <dbReference type="EMBL" id="OBQ60805.1"/>
    </source>
</evidence>
<dbReference type="InterPro" id="IPR018772">
    <property type="entry name" value="Transcription_activator_HlyU"/>
</dbReference>
<comment type="caution">
    <text evidence="1">The sequence shown here is derived from an EMBL/GenBank/DDBJ whole genome shotgun (WGS) entry which is preliminary data.</text>
</comment>
<name>A0A6M7TXT8_RHILI</name>
<protein>
    <submittedName>
        <fullName evidence="1">Uncharacterized protein</fullName>
    </submittedName>
</protein>
<gene>
    <name evidence="1" type="ORF">A8145_23020</name>
</gene>
<reference evidence="1 2" key="1">
    <citation type="submission" date="2016-05" db="EMBL/GenBank/DDBJ databases">
        <authorList>
            <person name="Ramsay J.P."/>
        </authorList>
    </citation>
    <scope>NUCLEOTIDE SEQUENCE [LARGE SCALE GENOMIC DNA]</scope>
    <source>
        <strain evidence="1 2">NZP2042</strain>
    </source>
</reference>
<organism evidence="1 2">
    <name type="scientific">Rhizobium loti</name>
    <name type="common">Mesorhizobium loti</name>
    <dbReference type="NCBI Taxonomy" id="381"/>
    <lineage>
        <taxon>Bacteria</taxon>
        <taxon>Pseudomonadati</taxon>
        <taxon>Pseudomonadota</taxon>
        <taxon>Alphaproteobacteria</taxon>
        <taxon>Hyphomicrobiales</taxon>
        <taxon>Phyllobacteriaceae</taxon>
        <taxon>Mesorhizobium</taxon>
    </lineage>
</organism>
<dbReference type="AlphaFoldDB" id="A0A6M7TXT8"/>
<dbReference type="Proteomes" id="UP000093737">
    <property type="component" value="Unassembled WGS sequence"/>
</dbReference>
<dbReference type="EMBL" id="LYTK01000021">
    <property type="protein sequence ID" value="OBQ60805.1"/>
    <property type="molecule type" value="Genomic_DNA"/>
</dbReference>
<sequence length="98" mass="10515">MSFLKRLFGGGGGGETAEPKSAAPAKQVEHKGFLISATPYKTDGQYQTCGVVSKEVDGVVKEHKFIRADRFAGLDDAVDISIKKGIQLVDEQGDRIFG</sequence>
<evidence type="ECO:0000313" key="2">
    <source>
        <dbReference type="Proteomes" id="UP000093737"/>
    </source>
</evidence>
<dbReference type="RefSeq" id="WP_056578557.1">
    <property type="nucleotide sequence ID" value="NZ_CP033334.1"/>
</dbReference>
<dbReference type="Pfam" id="PF10115">
    <property type="entry name" value="HlyU"/>
    <property type="match status" value="1"/>
</dbReference>